<accession>I1XH45</accession>
<organism evidence="1 2">
    <name type="scientific">Methylophaga nitratireducenticrescens</name>
    <dbReference type="NCBI Taxonomy" id="754476"/>
    <lineage>
        <taxon>Bacteria</taxon>
        <taxon>Pseudomonadati</taxon>
        <taxon>Pseudomonadota</taxon>
        <taxon>Gammaproteobacteria</taxon>
        <taxon>Thiotrichales</taxon>
        <taxon>Piscirickettsiaceae</taxon>
        <taxon>Methylophaga</taxon>
    </lineage>
</organism>
<reference evidence="1 2" key="1">
    <citation type="journal article" date="2012" name="J. Bacteriol.">
        <title>Complete genome sequences of Methylophaga sp. strain JAM1 and Methylophaga sp. strain JAM7.</title>
        <authorList>
            <person name="Villeneuve C."/>
            <person name="Martineau C."/>
            <person name="Mauffrey F."/>
            <person name="Villemur R."/>
        </authorList>
    </citation>
    <scope>NUCLEOTIDE SEQUENCE [LARGE SCALE GENOMIC DNA]</scope>
    <source>
        <strain evidence="1 2">JAM1</strain>
    </source>
</reference>
<dbReference type="PATRIC" id="fig|754476.3.peg.860"/>
<keyword evidence="2" id="KW-1185">Reference proteome</keyword>
<dbReference type="KEGG" id="mej:Q7A_872"/>
<dbReference type="InterPro" id="IPR036873">
    <property type="entry name" value="Rhodanese-like_dom_sf"/>
</dbReference>
<dbReference type="STRING" id="754476.Q7A_872"/>
<proteinExistence type="predicted"/>
<dbReference type="HOGENOM" id="CLU_089574_13_3_6"/>
<dbReference type="RefSeq" id="WP_014706089.1">
    <property type="nucleotide sequence ID" value="NC_017857.3"/>
</dbReference>
<reference evidence="1 2" key="2">
    <citation type="journal article" date="2013" name="Int. J. Syst. Evol. Microbiol.">
        <title>Methylophaga nitratireducenticrescens sp. nov. and Methylophaga frappieri sp. nov., isolated from the biofilm of the methanol-fed denitrification system treating the seawater at the Montreal Biodome.</title>
        <authorList>
            <person name="Villeneuve C."/>
            <person name="Martineau C."/>
            <person name="Mauffrey F."/>
            <person name="Villemur R."/>
        </authorList>
    </citation>
    <scope>NUCLEOTIDE SEQUENCE [LARGE SCALE GENOMIC DNA]</scope>
    <source>
        <strain evidence="1 2">JAM1</strain>
    </source>
</reference>
<dbReference type="Pfam" id="PF00581">
    <property type="entry name" value="Rhodanese"/>
    <property type="match status" value="1"/>
</dbReference>
<dbReference type="Gene3D" id="3.40.250.10">
    <property type="entry name" value="Rhodanese-like domain"/>
    <property type="match status" value="1"/>
</dbReference>
<dbReference type="SUPFAM" id="SSF52821">
    <property type="entry name" value="Rhodanese/Cell cycle control phosphatase"/>
    <property type="match status" value="1"/>
</dbReference>
<dbReference type="EMBL" id="CP003390">
    <property type="protein sequence ID" value="AFI83714.1"/>
    <property type="molecule type" value="Genomic_DNA"/>
</dbReference>
<evidence type="ECO:0000313" key="1">
    <source>
        <dbReference type="EMBL" id="AFI83714.1"/>
    </source>
</evidence>
<dbReference type="CDD" id="cd00158">
    <property type="entry name" value="RHOD"/>
    <property type="match status" value="1"/>
</dbReference>
<dbReference type="eggNOG" id="COG0607">
    <property type="taxonomic scope" value="Bacteria"/>
</dbReference>
<dbReference type="PROSITE" id="PS50206">
    <property type="entry name" value="RHODANESE_3"/>
    <property type="match status" value="1"/>
</dbReference>
<dbReference type="SMART" id="SM00450">
    <property type="entry name" value="RHOD"/>
    <property type="match status" value="1"/>
</dbReference>
<dbReference type="PANTHER" id="PTHR43031">
    <property type="entry name" value="FAD-DEPENDENT OXIDOREDUCTASE"/>
    <property type="match status" value="1"/>
</dbReference>
<dbReference type="InterPro" id="IPR001763">
    <property type="entry name" value="Rhodanese-like_dom"/>
</dbReference>
<dbReference type="Proteomes" id="UP000009144">
    <property type="component" value="Chromosome"/>
</dbReference>
<name>I1XH45_METNJ</name>
<dbReference type="PANTHER" id="PTHR43031:SF17">
    <property type="entry name" value="SULFURTRANSFERASE YTWF-RELATED"/>
    <property type="match status" value="1"/>
</dbReference>
<dbReference type="OrthoDB" id="9811849at2"/>
<gene>
    <name evidence="1" type="ordered locus">Q7A_872</name>
</gene>
<dbReference type="InterPro" id="IPR050229">
    <property type="entry name" value="GlpE_sulfurtransferase"/>
</dbReference>
<dbReference type="AlphaFoldDB" id="I1XH45"/>
<protein>
    <submittedName>
        <fullName evidence="1">Rhodanese-related sulfurtransferase</fullName>
    </submittedName>
</protein>
<sequence length="108" mass="12248">MKQMSATQLDEFLQQNRQEAVLIDVREAHELANGMLEKTKHMPMNSIPEHVEELESVKNSPIVLICRSGQRSAQVGQYLEQLGFTDVINLEGGMNAWATQIDTSMRVY</sequence>
<evidence type="ECO:0000313" key="2">
    <source>
        <dbReference type="Proteomes" id="UP000009144"/>
    </source>
</evidence>